<dbReference type="EMBL" id="BK015447">
    <property type="protein sequence ID" value="DAE07295.1"/>
    <property type="molecule type" value="Genomic_DNA"/>
</dbReference>
<sequence length="82" mass="9955">MKFKIKSVGYWNKPFEETYPVLNFYKFEQKTRSGYCWTEYFGEIELDTLEDLVMLEHNLNKQIVLSRNESIPVITIYDDYIE</sequence>
<proteinExistence type="predicted"/>
<organism evidence="1">
    <name type="scientific">Siphoviridae sp. ctOSJ35</name>
    <dbReference type="NCBI Taxonomy" id="2825479"/>
    <lineage>
        <taxon>Viruses</taxon>
        <taxon>Duplodnaviria</taxon>
        <taxon>Heunggongvirae</taxon>
        <taxon>Uroviricota</taxon>
        <taxon>Caudoviricetes</taxon>
    </lineage>
</organism>
<protein>
    <submittedName>
        <fullName evidence="1">Uncharacterized protein</fullName>
    </submittedName>
</protein>
<evidence type="ECO:0000313" key="1">
    <source>
        <dbReference type="EMBL" id="DAE07295.1"/>
    </source>
</evidence>
<reference evidence="1" key="1">
    <citation type="journal article" date="2021" name="Proc. Natl. Acad. Sci. U.S.A.">
        <title>A Catalog of Tens of Thousands of Viruses from Human Metagenomes Reveals Hidden Associations with Chronic Diseases.</title>
        <authorList>
            <person name="Tisza M.J."/>
            <person name="Buck C.B."/>
        </authorList>
    </citation>
    <scope>NUCLEOTIDE SEQUENCE</scope>
    <source>
        <strain evidence="1">CtOSJ35</strain>
    </source>
</reference>
<name>A0A8S5PJB6_9CAUD</name>
<accession>A0A8S5PJB6</accession>